<dbReference type="PANTHER" id="PTHR24148:SF73">
    <property type="entry name" value="HET DOMAIN PROTEIN (AFU_ORTHOLOGUE AFUA_8G01020)"/>
    <property type="match status" value="1"/>
</dbReference>
<evidence type="ECO:0000313" key="3">
    <source>
        <dbReference type="Proteomes" id="UP000244855"/>
    </source>
</evidence>
<accession>A0A2V1E7N6</accession>
<gene>
    <name evidence="2" type="ORF">DM02DRAFT_582489</name>
</gene>
<dbReference type="EMBL" id="KZ805308">
    <property type="protein sequence ID" value="PVI06628.1"/>
    <property type="molecule type" value="Genomic_DNA"/>
</dbReference>
<dbReference type="InterPro" id="IPR010730">
    <property type="entry name" value="HET"/>
</dbReference>
<proteinExistence type="predicted"/>
<dbReference type="AlphaFoldDB" id="A0A2V1E7N6"/>
<evidence type="ECO:0000313" key="2">
    <source>
        <dbReference type="EMBL" id="PVI06628.1"/>
    </source>
</evidence>
<dbReference type="STRING" id="97972.A0A2V1E7N6"/>
<dbReference type="OrthoDB" id="2157530at2759"/>
<dbReference type="Pfam" id="PF06985">
    <property type="entry name" value="HET"/>
    <property type="match status" value="1"/>
</dbReference>
<organism evidence="2 3">
    <name type="scientific">Periconia macrospinosa</name>
    <dbReference type="NCBI Taxonomy" id="97972"/>
    <lineage>
        <taxon>Eukaryota</taxon>
        <taxon>Fungi</taxon>
        <taxon>Dikarya</taxon>
        <taxon>Ascomycota</taxon>
        <taxon>Pezizomycotina</taxon>
        <taxon>Dothideomycetes</taxon>
        <taxon>Pleosporomycetidae</taxon>
        <taxon>Pleosporales</taxon>
        <taxon>Massarineae</taxon>
        <taxon>Periconiaceae</taxon>
        <taxon>Periconia</taxon>
    </lineage>
</organism>
<dbReference type="InterPro" id="IPR052895">
    <property type="entry name" value="HetReg/Transcr_Mod"/>
</dbReference>
<dbReference type="PANTHER" id="PTHR24148">
    <property type="entry name" value="ANKYRIN REPEAT DOMAIN-CONTAINING PROTEIN 39 HOMOLOG-RELATED"/>
    <property type="match status" value="1"/>
</dbReference>
<protein>
    <submittedName>
        <fullName evidence="2">HET-domain-containing protein</fullName>
    </submittedName>
</protein>
<feature type="domain" description="Heterokaryon incompatibility" evidence="1">
    <location>
        <begin position="87"/>
        <end position="222"/>
    </location>
</feature>
<name>A0A2V1E7N6_9PLEO</name>
<keyword evidence="3" id="KW-1185">Reference proteome</keyword>
<evidence type="ECO:0000259" key="1">
    <source>
        <dbReference type="Pfam" id="PF06985"/>
    </source>
</evidence>
<sequence>MEPKDSECRHNDIHVFDNLRCCLACGETVFSDSTPDLNVAEAGPYQYAKLNYTLGQEIRLVILFPGQQSEDIFVDIVHVNLSDHPVYEAVSYSWATEDGDASLSQTIYCRGRSILVTKHCEAALRCLRRKGRKRYLWVDAISIDQGNIAERNHQVAFMSEIYLRASQVLIYLGSSTLATDTMLDYLNGDDSALQQVKRDRLHLVVKSFLNRRWFSRVWVLQEVAFAQLATMIAGNKTVQWTSVSVEKVLHLCKKTDMFTPSALLWKPASQPNGFILDVLHRSRNCYATDPRDKVFAVVGLINKEDRDALRIEYSLTSAEVFLNLAVHMIDTCKDLSILKYTTCQYGVYASWDERDTLPTWVPRWNVWTAFDPLPPDPDLLNLQPNISPGPSFEELTASEFSTKALSMLFSYLPPDEIAMPTAAWRDWLNMWLNEAPYVTKRPSASWIRKMALALTHARVSKLEKMVCNRYLKPNSASFDSWKAIWKDTWHASFPSNSLCLRVYAHHLATVKKSSMKIPVTGLTYLPPDCSRALFPVRRYCKVCAQHFVTKPICQTRPTVQDSIVDEFKREANKFGIEKSLFTTSESVGFTQATVWPGDTVWLFPNASVLFLLRKVEEHCEMVGECYLYRVLRPHPCLCCGVEAQKWETVSEIIDIW</sequence>
<dbReference type="Proteomes" id="UP000244855">
    <property type="component" value="Unassembled WGS sequence"/>
</dbReference>
<reference evidence="2 3" key="1">
    <citation type="journal article" date="2018" name="Sci. Rep.">
        <title>Comparative genomics provides insights into the lifestyle and reveals functional heterogeneity of dark septate endophytic fungi.</title>
        <authorList>
            <person name="Knapp D.G."/>
            <person name="Nemeth J.B."/>
            <person name="Barry K."/>
            <person name="Hainaut M."/>
            <person name="Henrissat B."/>
            <person name="Johnson J."/>
            <person name="Kuo A."/>
            <person name="Lim J.H.P."/>
            <person name="Lipzen A."/>
            <person name="Nolan M."/>
            <person name="Ohm R.A."/>
            <person name="Tamas L."/>
            <person name="Grigoriev I.V."/>
            <person name="Spatafora J.W."/>
            <person name="Nagy L.G."/>
            <person name="Kovacs G.M."/>
        </authorList>
    </citation>
    <scope>NUCLEOTIDE SEQUENCE [LARGE SCALE GENOMIC DNA]</scope>
    <source>
        <strain evidence="2 3">DSE2036</strain>
    </source>
</reference>